<dbReference type="RefSeq" id="WP_089972566.1">
    <property type="nucleotide sequence ID" value="NZ_FOCQ01000019.1"/>
</dbReference>
<dbReference type="Proteomes" id="UP000199695">
    <property type="component" value="Unassembled WGS sequence"/>
</dbReference>
<reference evidence="1 2" key="1">
    <citation type="submission" date="2016-10" db="EMBL/GenBank/DDBJ databases">
        <authorList>
            <person name="de Groot N.N."/>
        </authorList>
    </citation>
    <scope>NUCLEOTIDE SEQUENCE [LARGE SCALE GENOMIC DNA]</scope>
    <source>
        <strain evidence="1 2">DSM 46701</strain>
    </source>
</reference>
<evidence type="ECO:0000313" key="1">
    <source>
        <dbReference type="EMBL" id="SEN71714.1"/>
    </source>
</evidence>
<gene>
    <name evidence="1" type="ORF">SAMN05444955_11946</name>
</gene>
<name>A0A1H8IT46_9BACL</name>
<proteinExistence type="predicted"/>
<sequence length="63" mass="7342">MQLQRRSLIPYRSQENDTGGEYIGQQVAVLLFFKVNLELIFMQNPIVSYHAPSQRPCVLEVFE</sequence>
<evidence type="ECO:0000313" key="2">
    <source>
        <dbReference type="Proteomes" id="UP000199695"/>
    </source>
</evidence>
<keyword evidence="2" id="KW-1185">Reference proteome</keyword>
<dbReference type="AlphaFoldDB" id="A0A1H8IT46"/>
<accession>A0A1H8IT46</accession>
<organism evidence="1 2">
    <name type="scientific">Lihuaxuella thermophila</name>
    <dbReference type="NCBI Taxonomy" id="1173111"/>
    <lineage>
        <taxon>Bacteria</taxon>
        <taxon>Bacillati</taxon>
        <taxon>Bacillota</taxon>
        <taxon>Bacilli</taxon>
        <taxon>Bacillales</taxon>
        <taxon>Thermoactinomycetaceae</taxon>
        <taxon>Lihuaxuella</taxon>
    </lineage>
</organism>
<dbReference type="EMBL" id="FOCQ01000019">
    <property type="protein sequence ID" value="SEN71714.1"/>
    <property type="molecule type" value="Genomic_DNA"/>
</dbReference>
<protein>
    <submittedName>
        <fullName evidence="1">Uncharacterized protein</fullName>
    </submittedName>
</protein>